<dbReference type="Pfam" id="PF00126">
    <property type="entry name" value="HTH_1"/>
    <property type="match status" value="1"/>
</dbReference>
<dbReference type="PRINTS" id="PR00039">
    <property type="entry name" value="HTHLYSR"/>
</dbReference>
<comment type="caution">
    <text evidence="6">The sequence shown here is derived from an EMBL/GenBank/DDBJ whole genome shotgun (WGS) entry which is preliminary data.</text>
</comment>
<protein>
    <submittedName>
        <fullName evidence="6">Transcriptional regulator GcvA</fullName>
    </submittedName>
</protein>
<dbReference type="PANTHER" id="PTHR30537">
    <property type="entry name" value="HTH-TYPE TRANSCRIPTIONAL REGULATOR"/>
    <property type="match status" value="1"/>
</dbReference>
<evidence type="ECO:0000256" key="4">
    <source>
        <dbReference type="ARBA" id="ARBA00023163"/>
    </source>
</evidence>
<dbReference type="CDD" id="cd08432">
    <property type="entry name" value="PBP2_GcdR_TrpI_HvrB_AmpR_like"/>
    <property type="match status" value="1"/>
</dbReference>
<dbReference type="Pfam" id="PF03466">
    <property type="entry name" value="LysR_substrate"/>
    <property type="match status" value="1"/>
</dbReference>
<reference evidence="7" key="1">
    <citation type="journal article" date="2019" name="Int. J. Syst. Evol. Microbiol.">
        <title>The Global Catalogue of Microorganisms (GCM) 10K type strain sequencing project: providing services to taxonomists for standard genome sequencing and annotation.</title>
        <authorList>
            <consortium name="The Broad Institute Genomics Platform"/>
            <consortium name="The Broad Institute Genome Sequencing Center for Infectious Disease"/>
            <person name="Wu L."/>
            <person name="Ma J."/>
        </authorList>
    </citation>
    <scope>NUCLEOTIDE SEQUENCE [LARGE SCALE GENOMIC DNA]</scope>
    <source>
        <strain evidence="7">KCTC 23916</strain>
    </source>
</reference>
<accession>A0ABQ2XEY4</accession>
<dbReference type="EMBL" id="BMYT01000003">
    <property type="protein sequence ID" value="GGX13661.1"/>
    <property type="molecule type" value="Genomic_DNA"/>
</dbReference>
<dbReference type="InterPro" id="IPR058163">
    <property type="entry name" value="LysR-type_TF_proteobact-type"/>
</dbReference>
<evidence type="ECO:0000313" key="6">
    <source>
        <dbReference type="EMBL" id="GGX13661.1"/>
    </source>
</evidence>
<keyword evidence="7" id="KW-1185">Reference proteome</keyword>
<keyword evidence="2" id="KW-0805">Transcription regulation</keyword>
<dbReference type="PROSITE" id="PS50931">
    <property type="entry name" value="HTH_LYSR"/>
    <property type="match status" value="1"/>
</dbReference>
<gene>
    <name evidence="6" type="ORF">GCM10011282_19730</name>
</gene>
<dbReference type="SUPFAM" id="SSF46785">
    <property type="entry name" value="Winged helix' DNA-binding domain"/>
    <property type="match status" value="1"/>
</dbReference>
<dbReference type="InterPro" id="IPR036390">
    <property type="entry name" value="WH_DNA-bd_sf"/>
</dbReference>
<comment type="similarity">
    <text evidence="1">Belongs to the LysR transcriptional regulatory family.</text>
</comment>
<keyword evidence="4" id="KW-0804">Transcription</keyword>
<evidence type="ECO:0000256" key="2">
    <source>
        <dbReference type="ARBA" id="ARBA00023015"/>
    </source>
</evidence>
<dbReference type="InterPro" id="IPR000847">
    <property type="entry name" value="LysR_HTH_N"/>
</dbReference>
<proteinExistence type="inferred from homology"/>
<name>A0ABQ2XEY4_9BURK</name>
<dbReference type="InterPro" id="IPR036388">
    <property type="entry name" value="WH-like_DNA-bd_sf"/>
</dbReference>
<dbReference type="Gene3D" id="1.10.10.10">
    <property type="entry name" value="Winged helix-like DNA-binding domain superfamily/Winged helix DNA-binding domain"/>
    <property type="match status" value="1"/>
</dbReference>
<dbReference type="Gene3D" id="3.40.190.10">
    <property type="entry name" value="Periplasmic binding protein-like II"/>
    <property type="match status" value="2"/>
</dbReference>
<dbReference type="SUPFAM" id="SSF53850">
    <property type="entry name" value="Periplasmic binding protein-like II"/>
    <property type="match status" value="1"/>
</dbReference>
<evidence type="ECO:0000259" key="5">
    <source>
        <dbReference type="PROSITE" id="PS50931"/>
    </source>
</evidence>
<sequence length="303" mass="34477">MVSVFNEGNMSKRLPPLNALKVFEVAARRLNFTRAAEELHVTNAAVSHQIKLLEDFLGLDLFQRSNNVLKLTEAGERYLPRIREGFKIFQQATDTLLNDNNVLLRVGVPPSFGSKWLVPRLYRFLNRHPHIRVEIVSEVDRSYRDCDISIDFRRTQFADFRIEPFIATEVFPVCSPAIAKNIAQPTDLSKQTLLHEVSAMNDPDYPSWQSWFSTLGVNDKDVRKGPLFTLALMALQAAIDGQGVALGQALLVEYDIAAGRLVRPFHVETPLRLDYYLIYAADMKENAAFVAFHQWLISEAQSR</sequence>
<evidence type="ECO:0000256" key="3">
    <source>
        <dbReference type="ARBA" id="ARBA00023125"/>
    </source>
</evidence>
<dbReference type="PANTHER" id="PTHR30537:SF26">
    <property type="entry name" value="GLYCINE CLEAVAGE SYSTEM TRANSCRIPTIONAL ACTIVATOR"/>
    <property type="match status" value="1"/>
</dbReference>
<dbReference type="NCBIfam" id="NF008352">
    <property type="entry name" value="PRK11139.1"/>
    <property type="match status" value="1"/>
</dbReference>
<feature type="domain" description="HTH lysR-type" evidence="5">
    <location>
        <begin position="15"/>
        <end position="72"/>
    </location>
</feature>
<dbReference type="InterPro" id="IPR005119">
    <property type="entry name" value="LysR_subst-bd"/>
</dbReference>
<dbReference type="Proteomes" id="UP000620127">
    <property type="component" value="Unassembled WGS sequence"/>
</dbReference>
<evidence type="ECO:0000313" key="7">
    <source>
        <dbReference type="Proteomes" id="UP000620127"/>
    </source>
</evidence>
<evidence type="ECO:0000256" key="1">
    <source>
        <dbReference type="ARBA" id="ARBA00009437"/>
    </source>
</evidence>
<organism evidence="6 7">
    <name type="scientific">Undibacterium macrobrachii</name>
    <dbReference type="NCBI Taxonomy" id="1119058"/>
    <lineage>
        <taxon>Bacteria</taxon>
        <taxon>Pseudomonadati</taxon>
        <taxon>Pseudomonadota</taxon>
        <taxon>Betaproteobacteria</taxon>
        <taxon>Burkholderiales</taxon>
        <taxon>Oxalobacteraceae</taxon>
        <taxon>Undibacterium</taxon>
    </lineage>
</organism>
<keyword evidence="3" id="KW-0238">DNA-binding</keyword>